<dbReference type="PANTHER" id="PTHR34137">
    <property type="entry name" value="EXODEOXYRIBONUCLEASE 7 SMALL SUBUNIT"/>
    <property type="match status" value="1"/>
</dbReference>
<dbReference type="SUPFAM" id="SSF116842">
    <property type="entry name" value="XseB-like"/>
    <property type="match status" value="1"/>
</dbReference>
<sequence length="75" mass="8734">MAAKQTFEKAMQRLENIVQELETGDLPLEKAMEKFEEGVRLSRFCSQKLDETEQKITLLMQDEAGEIREKPFEAQ</sequence>
<organism evidence="7 8">
    <name type="scientific">Desulfonema ishimotonii</name>
    <dbReference type="NCBI Taxonomy" id="45657"/>
    <lineage>
        <taxon>Bacteria</taxon>
        <taxon>Pseudomonadati</taxon>
        <taxon>Thermodesulfobacteriota</taxon>
        <taxon>Desulfobacteria</taxon>
        <taxon>Desulfobacterales</taxon>
        <taxon>Desulfococcaceae</taxon>
        <taxon>Desulfonema</taxon>
    </lineage>
</organism>
<keyword evidence="2 6" id="KW-0963">Cytoplasm</keyword>
<dbReference type="OrthoDB" id="5523157at2"/>
<comment type="catalytic activity">
    <reaction evidence="6">
        <text>Exonucleolytic cleavage in either 5'- to 3'- or 3'- to 5'-direction to yield nucleoside 5'-phosphates.</text>
        <dbReference type="EC" id="3.1.11.6"/>
    </reaction>
</comment>
<dbReference type="Gene3D" id="1.10.287.1040">
    <property type="entry name" value="Exonuclease VII, small subunit"/>
    <property type="match status" value="1"/>
</dbReference>
<dbReference type="NCBIfam" id="NF002140">
    <property type="entry name" value="PRK00977.1-4"/>
    <property type="match status" value="1"/>
</dbReference>
<gene>
    <name evidence="6" type="primary">xseB</name>
    <name evidence="7" type="ORF">DENIS_1645</name>
</gene>
<evidence type="ECO:0000256" key="1">
    <source>
        <dbReference type="ARBA" id="ARBA00009998"/>
    </source>
</evidence>
<reference evidence="8" key="1">
    <citation type="submission" date="2017-11" db="EMBL/GenBank/DDBJ databases">
        <authorList>
            <person name="Watanabe M."/>
            <person name="Kojima H."/>
        </authorList>
    </citation>
    <scope>NUCLEOTIDE SEQUENCE [LARGE SCALE GENOMIC DNA]</scope>
    <source>
        <strain evidence="8">Tokyo 01</strain>
    </source>
</reference>
<comment type="caution">
    <text evidence="7">The sequence shown here is derived from an EMBL/GenBank/DDBJ whole genome shotgun (WGS) entry which is preliminary data.</text>
</comment>
<reference evidence="8" key="2">
    <citation type="submission" date="2019-01" db="EMBL/GenBank/DDBJ databases">
        <title>Genome sequence of Desulfonema ishimotonii strain Tokyo 01.</title>
        <authorList>
            <person name="Fukui M."/>
        </authorList>
    </citation>
    <scope>NUCLEOTIDE SEQUENCE [LARGE SCALE GENOMIC DNA]</scope>
    <source>
        <strain evidence="8">Tokyo 01</strain>
    </source>
</reference>
<dbReference type="HAMAP" id="MF_00337">
    <property type="entry name" value="Exonuc_7_S"/>
    <property type="match status" value="1"/>
</dbReference>
<keyword evidence="3 6" id="KW-0540">Nuclease</keyword>
<dbReference type="GO" id="GO:0005829">
    <property type="term" value="C:cytosol"/>
    <property type="evidence" value="ECO:0007669"/>
    <property type="project" value="TreeGrafter"/>
</dbReference>
<comment type="subcellular location">
    <subcellularLocation>
        <location evidence="6">Cytoplasm</location>
    </subcellularLocation>
</comment>
<evidence type="ECO:0000313" key="7">
    <source>
        <dbReference type="EMBL" id="GBC60688.1"/>
    </source>
</evidence>
<dbReference type="GO" id="GO:0006308">
    <property type="term" value="P:DNA catabolic process"/>
    <property type="evidence" value="ECO:0007669"/>
    <property type="project" value="UniProtKB-UniRule"/>
</dbReference>
<dbReference type="AlphaFoldDB" id="A0A401FUR1"/>
<dbReference type="InterPro" id="IPR037004">
    <property type="entry name" value="Exonuc_VII_ssu_sf"/>
</dbReference>
<dbReference type="Pfam" id="PF02609">
    <property type="entry name" value="Exonuc_VII_S"/>
    <property type="match status" value="1"/>
</dbReference>
<comment type="subunit">
    <text evidence="6">Heterooligomer composed of large and small subunits.</text>
</comment>
<dbReference type="EMBL" id="BEXT01000001">
    <property type="protein sequence ID" value="GBC60688.1"/>
    <property type="molecule type" value="Genomic_DNA"/>
</dbReference>
<dbReference type="EC" id="3.1.11.6" evidence="6"/>
<dbReference type="PIRSF" id="PIRSF006488">
    <property type="entry name" value="Exonuc_VII_S"/>
    <property type="match status" value="1"/>
</dbReference>
<evidence type="ECO:0000256" key="6">
    <source>
        <dbReference type="HAMAP-Rule" id="MF_00337"/>
    </source>
</evidence>
<comment type="function">
    <text evidence="6">Bidirectionally degrades single-stranded DNA into large acid-insoluble oligonucleotides, which are then degraded further into small acid-soluble oligonucleotides.</text>
</comment>
<dbReference type="RefSeq" id="WP_124328072.1">
    <property type="nucleotide sequence ID" value="NZ_BEXT01000001.1"/>
</dbReference>
<name>A0A401FUR1_9BACT</name>
<proteinExistence type="inferred from homology"/>
<evidence type="ECO:0000313" key="8">
    <source>
        <dbReference type="Proteomes" id="UP000288096"/>
    </source>
</evidence>
<evidence type="ECO:0000256" key="5">
    <source>
        <dbReference type="ARBA" id="ARBA00022839"/>
    </source>
</evidence>
<dbReference type="PANTHER" id="PTHR34137:SF1">
    <property type="entry name" value="EXODEOXYRIBONUCLEASE 7 SMALL SUBUNIT"/>
    <property type="match status" value="1"/>
</dbReference>
<dbReference type="NCBIfam" id="TIGR01280">
    <property type="entry name" value="xseB"/>
    <property type="match status" value="1"/>
</dbReference>
<evidence type="ECO:0000256" key="3">
    <source>
        <dbReference type="ARBA" id="ARBA00022722"/>
    </source>
</evidence>
<keyword evidence="8" id="KW-1185">Reference proteome</keyword>
<dbReference type="GO" id="GO:0009318">
    <property type="term" value="C:exodeoxyribonuclease VII complex"/>
    <property type="evidence" value="ECO:0007669"/>
    <property type="project" value="UniProtKB-UniRule"/>
</dbReference>
<dbReference type="Proteomes" id="UP000288096">
    <property type="component" value="Unassembled WGS sequence"/>
</dbReference>
<evidence type="ECO:0000256" key="4">
    <source>
        <dbReference type="ARBA" id="ARBA00022801"/>
    </source>
</evidence>
<dbReference type="GO" id="GO:0008855">
    <property type="term" value="F:exodeoxyribonuclease VII activity"/>
    <property type="evidence" value="ECO:0007669"/>
    <property type="project" value="UniProtKB-UniRule"/>
</dbReference>
<protein>
    <recommendedName>
        <fullName evidence="6">Exodeoxyribonuclease 7 small subunit</fullName>
        <ecNumber evidence="6">3.1.11.6</ecNumber>
    </recommendedName>
    <alternativeName>
        <fullName evidence="6">Exodeoxyribonuclease VII small subunit</fullName>
        <shortName evidence="6">Exonuclease VII small subunit</shortName>
    </alternativeName>
</protein>
<evidence type="ECO:0000256" key="2">
    <source>
        <dbReference type="ARBA" id="ARBA00022490"/>
    </source>
</evidence>
<keyword evidence="4 6" id="KW-0378">Hydrolase</keyword>
<comment type="similarity">
    <text evidence="1 6">Belongs to the XseB family.</text>
</comment>
<dbReference type="InterPro" id="IPR003761">
    <property type="entry name" value="Exonuc_VII_S"/>
</dbReference>
<keyword evidence="5 6" id="KW-0269">Exonuclease</keyword>
<accession>A0A401FUR1</accession>